<dbReference type="AlphaFoldDB" id="A0AAD2FNG5"/>
<proteinExistence type="predicted"/>
<protein>
    <recommendedName>
        <fullName evidence="3">Lon N-terminal domain-containing protein</fullName>
    </recommendedName>
</protein>
<gene>
    <name evidence="1" type="ORF">CYCCA115_LOCUS11101</name>
</gene>
<sequence>MMMPSISNRNHHQQHLPFRRDVSLHAYIRPNLQSIAEQRYHQPAYQNVRWIDPSVPTSSSTSTISSKNDSEDATTMMTVPIYPIPAVYLPIGNHTLNNVEPRNLQMALDLNVSSNTPPLFCVTLMAADTGKIATTGTLLRVTDMEAAYDPLLGDDGDGNKVIRRITVYCQSEGVVDICGIDNPEAACRKQRLMRSSEYLKGPVRIRQQERFATTNGEKLQNEDILNQMSTDFRLLKTMYELGIWAHEMPPNALVNLAKALPDDLIVEKDSNDSTNIWQAAQVWQSLCLTIQAGRQQLLNSDRNELMVEAATKNGGPLKLPIHLEDLDLPARRRVQELETKAEQDFLQLQLDPVLDFLALLSLDSPETQLKWLGEMVARERRRMEQAALEYTTSGSLDEELDDTIELQEQERTPQKGAWFDDDLW</sequence>
<comment type="caution">
    <text evidence="1">The sequence shown here is derived from an EMBL/GenBank/DDBJ whole genome shotgun (WGS) entry which is preliminary data.</text>
</comment>
<evidence type="ECO:0000313" key="2">
    <source>
        <dbReference type="Proteomes" id="UP001295423"/>
    </source>
</evidence>
<evidence type="ECO:0008006" key="3">
    <source>
        <dbReference type="Google" id="ProtNLM"/>
    </source>
</evidence>
<accession>A0AAD2FNG5</accession>
<name>A0AAD2FNG5_9STRA</name>
<evidence type="ECO:0000313" key="1">
    <source>
        <dbReference type="EMBL" id="CAJ1947347.1"/>
    </source>
</evidence>
<reference evidence="1" key="1">
    <citation type="submission" date="2023-08" db="EMBL/GenBank/DDBJ databases">
        <authorList>
            <person name="Audoor S."/>
            <person name="Bilcke G."/>
        </authorList>
    </citation>
    <scope>NUCLEOTIDE SEQUENCE</scope>
</reference>
<dbReference type="EMBL" id="CAKOGP040001725">
    <property type="protein sequence ID" value="CAJ1947347.1"/>
    <property type="molecule type" value="Genomic_DNA"/>
</dbReference>
<keyword evidence="2" id="KW-1185">Reference proteome</keyword>
<dbReference type="Proteomes" id="UP001295423">
    <property type="component" value="Unassembled WGS sequence"/>
</dbReference>
<organism evidence="1 2">
    <name type="scientific">Cylindrotheca closterium</name>
    <dbReference type="NCBI Taxonomy" id="2856"/>
    <lineage>
        <taxon>Eukaryota</taxon>
        <taxon>Sar</taxon>
        <taxon>Stramenopiles</taxon>
        <taxon>Ochrophyta</taxon>
        <taxon>Bacillariophyta</taxon>
        <taxon>Bacillariophyceae</taxon>
        <taxon>Bacillariophycidae</taxon>
        <taxon>Bacillariales</taxon>
        <taxon>Bacillariaceae</taxon>
        <taxon>Cylindrotheca</taxon>
    </lineage>
</organism>